<sequence>MRNTTTGPGVRIAVRRAISALLVAGCAVPVAGVAAADPVASSGPGTIVSSRSLEATELIPAAGEGYRLVYRTTGRDGEPAISGGNVYLPAGAAPPGGWRVVSWAHGTSGMAQGCAPNLLGGIADTHDETPQLTDLLAQGYAVVATDYIGLGAPGRYEYLSGRAEGHAVLDIVRAGRLVEPELSDSYALAGHSIGGHAVLHAAQLSSSYAPELDLRGTAAFAPTSNYEQLISALSGPDLAVPFPAGLQLRVLMILAGLDHAHPELGVADHLSERGKHVVAIAESGEDCLRSAEQALTGRPFGQLFAEPLSDPALTAALREYMAAPTTGYDRPLLLLQGGADTVQPIPTTVLLQQRLEQSGTDSRLLVYPAADHFTLLPHARHDTAAFLAHMLPSR</sequence>
<organism evidence="2 3">
    <name type="scientific">Nocardia gamkensis</name>
    <dbReference type="NCBI Taxonomy" id="352869"/>
    <lineage>
        <taxon>Bacteria</taxon>
        <taxon>Bacillati</taxon>
        <taxon>Actinomycetota</taxon>
        <taxon>Actinomycetes</taxon>
        <taxon>Mycobacteriales</taxon>
        <taxon>Nocardiaceae</taxon>
        <taxon>Nocardia</taxon>
    </lineage>
</organism>
<dbReference type="InterPro" id="IPR005152">
    <property type="entry name" value="Lipase_secreted"/>
</dbReference>
<gene>
    <name evidence="2" type="ORF">HGB38_07660</name>
</gene>
<dbReference type="PANTHER" id="PTHR34853">
    <property type="match status" value="1"/>
</dbReference>
<dbReference type="AlphaFoldDB" id="A0A7X6R289"/>
<evidence type="ECO:0000313" key="3">
    <source>
        <dbReference type="Proteomes" id="UP000540698"/>
    </source>
</evidence>
<dbReference type="PIRSF" id="PIRSF029171">
    <property type="entry name" value="Esterase_LipA"/>
    <property type="match status" value="1"/>
</dbReference>
<keyword evidence="3" id="KW-1185">Reference proteome</keyword>
<proteinExistence type="predicted"/>
<name>A0A7X6R289_9NOCA</name>
<dbReference type="GO" id="GO:0004806">
    <property type="term" value="F:triacylglycerol lipase activity"/>
    <property type="evidence" value="ECO:0007669"/>
    <property type="project" value="InterPro"/>
</dbReference>
<dbReference type="GO" id="GO:0016042">
    <property type="term" value="P:lipid catabolic process"/>
    <property type="evidence" value="ECO:0007669"/>
    <property type="project" value="InterPro"/>
</dbReference>
<dbReference type="SUPFAM" id="SSF53474">
    <property type="entry name" value="alpha/beta-Hydrolases"/>
    <property type="match status" value="1"/>
</dbReference>
<reference evidence="2 3" key="1">
    <citation type="submission" date="2020-04" db="EMBL/GenBank/DDBJ databases">
        <title>MicrobeNet Type strains.</title>
        <authorList>
            <person name="Nicholson A.C."/>
        </authorList>
    </citation>
    <scope>NUCLEOTIDE SEQUENCE [LARGE SCALE GENOMIC DNA]</scope>
    <source>
        <strain evidence="2 3">DSM 44956</strain>
    </source>
</reference>
<protein>
    <submittedName>
        <fullName evidence="2">Alpha/beta fold hydrolase</fullName>
    </submittedName>
</protein>
<dbReference type="PANTHER" id="PTHR34853:SF1">
    <property type="entry name" value="LIPASE 5"/>
    <property type="match status" value="1"/>
</dbReference>
<comment type="caution">
    <text evidence="2">The sequence shown here is derived from an EMBL/GenBank/DDBJ whole genome shotgun (WGS) entry which is preliminary data.</text>
</comment>
<dbReference type="Gene3D" id="1.10.260.130">
    <property type="match status" value="1"/>
</dbReference>
<feature type="signal peptide" evidence="1">
    <location>
        <begin position="1"/>
        <end position="36"/>
    </location>
</feature>
<keyword evidence="1" id="KW-0732">Signal</keyword>
<accession>A0A7X6R289</accession>
<dbReference type="EMBL" id="JAAXOS010000003">
    <property type="protein sequence ID" value="NKY26095.1"/>
    <property type="molecule type" value="Genomic_DNA"/>
</dbReference>
<keyword evidence="2" id="KW-0378">Hydrolase</keyword>
<feature type="chain" id="PRO_5030663664" evidence="1">
    <location>
        <begin position="37"/>
        <end position="394"/>
    </location>
</feature>
<evidence type="ECO:0000256" key="1">
    <source>
        <dbReference type="SAM" id="SignalP"/>
    </source>
</evidence>
<dbReference type="Proteomes" id="UP000540698">
    <property type="component" value="Unassembled WGS sequence"/>
</dbReference>
<dbReference type="Gene3D" id="3.40.50.1820">
    <property type="entry name" value="alpha/beta hydrolase"/>
    <property type="match status" value="1"/>
</dbReference>
<evidence type="ECO:0000313" key="2">
    <source>
        <dbReference type="EMBL" id="NKY26095.1"/>
    </source>
</evidence>
<dbReference type="InterPro" id="IPR029058">
    <property type="entry name" value="AB_hydrolase_fold"/>
</dbReference>
<dbReference type="Pfam" id="PF03583">
    <property type="entry name" value="LIP"/>
    <property type="match status" value="1"/>
</dbReference>